<organism evidence="1 2">
    <name type="scientific">Fomitopsis schrenkii</name>
    <name type="common">Brown rot fungus</name>
    <dbReference type="NCBI Taxonomy" id="2126942"/>
    <lineage>
        <taxon>Eukaryota</taxon>
        <taxon>Fungi</taxon>
        <taxon>Dikarya</taxon>
        <taxon>Basidiomycota</taxon>
        <taxon>Agaricomycotina</taxon>
        <taxon>Agaricomycetes</taxon>
        <taxon>Polyporales</taxon>
        <taxon>Fomitopsis</taxon>
    </lineage>
</organism>
<gene>
    <name evidence="1" type="ORF">FOMPIDRAFT_1168788</name>
</gene>
<dbReference type="AlphaFoldDB" id="S8DRI8"/>
<keyword evidence="2" id="KW-1185">Reference proteome</keyword>
<dbReference type="HOGENOM" id="CLU_637837_0_0_1"/>
<accession>S8DRI8</accession>
<reference evidence="1 2" key="1">
    <citation type="journal article" date="2012" name="Science">
        <title>The Paleozoic origin of enzymatic lignin decomposition reconstructed from 31 fungal genomes.</title>
        <authorList>
            <person name="Floudas D."/>
            <person name="Binder M."/>
            <person name="Riley R."/>
            <person name="Barry K."/>
            <person name="Blanchette R.A."/>
            <person name="Henrissat B."/>
            <person name="Martinez A.T."/>
            <person name="Otillar R."/>
            <person name="Spatafora J.W."/>
            <person name="Yadav J.S."/>
            <person name="Aerts A."/>
            <person name="Benoit I."/>
            <person name="Boyd A."/>
            <person name="Carlson A."/>
            <person name="Copeland A."/>
            <person name="Coutinho P.M."/>
            <person name="de Vries R.P."/>
            <person name="Ferreira P."/>
            <person name="Findley K."/>
            <person name="Foster B."/>
            <person name="Gaskell J."/>
            <person name="Glotzer D."/>
            <person name="Gorecki P."/>
            <person name="Heitman J."/>
            <person name="Hesse C."/>
            <person name="Hori C."/>
            <person name="Igarashi K."/>
            <person name="Jurgens J.A."/>
            <person name="Kallen N."/>
            <person name="Kersten P."/>
            <person name="Kohler A."/>
            <person name="Kuees U."/>
            <person name="Kumar T.K.A."/>
            <person name="Kuo A."/>
            <person name="LaButti K."/>
            <person name="Larrondo L.F."/>
            <person name="Lindquist E."/>
            <person name="Ling A."/>
            <person name="Lombard V."/>
            <person name="Lucas S."/>
            <person name="Lundell T."/>
            <person name="Martin R."/>
            <person name="McLaughlin D.J."/>
            <person name="Morgenstern I."/>
            <person name="Morin E."/>
            <person name="Murat C."/>
            <person name="Nagy L.G."/>
            <person name="Nolan M."/>
            <person name="Ohm R.A."/>
            <person name="Patyshakuliyeva A."/>
            <person name="Rokas A."/>
            <person name="Ruiz-Duenas F.J."/>
            <person name="Sabat G."/>
            <person name="Salamov A."/>
            <person name="Samejima M."/>
            <person name="Schmutz J."/>
            <person name="Slot J.C."/>
            <person name="St John F."/>
            <person name="Stenlid J."/>
            <person name="Sun H."/>
            <person name="Sun S."/>
            <person name="Syed K."/>
            <person name="Tsang A."/>
            <person name="Wiebenga A."/>
            <person name="Young D."/>
            <person name="Pisabarro A."/>
            <person name="Eastwood D.C."/>
            <person name="Martin F."/>
            <person name="Cullen D."/>
            <person name="Grigoriev I.V."/>
            <person name="Hibbett D.S."/>
        </authorList>
    </citation>
    <scope>NUCLEOTIDE SEQUENCE</scope>
    <source>
        <strain evidence="2">FP-58527</strain>
    </source>
</reference>
<proteinExistence type="predicted"/>
<dbReference type="EMBL" id="KE504210">
    <property type="protein sequence ID" value="EPS95297.1"/>
    <property type="molecule type" value="Genomic_DNA"/>
</dbReference>
<name>S8DRI8_FOMSC</name>
<evidence type="ECO:0008006" key="3">
    <source>
        <dbReference type="Google" id="ProtNLM"/>
    </source>
</evidence>
<dbReference type="Proteomes" id="UP000015241">
    <property type="component" value="Unassembled WGS sequence"/>
</dbReference>
<evidence type="ECO:0000313" key="1">
    <source>
        <dbReference type="EMBL" id="EPS95297.1"/>
    </source>
</evidence>
<sequence>MSDVKQISPSPVAASLPRYRMGIFRRLRNTLGAFSCKGPHNGVAVDVGAAFQEETIVIDWPAASRPLVAPFDERTLAALHHKSQHRASKLLPPLPHNSVQLPDFSSDACVPAVLYQDSLGSDTVSLSAERRLTPSPSTSLETEARFVRAQYQSPVVVSSPSASAIPIEIWWRIIDYFQDDWSALLICTTVCRAWHDQAQKFLAKGCKHAIVLSSRAEVHLLSRCARERVLHTKAVQVHGDDHASLGHLGTFAAMLSGQLQHFNEIQIVGGIWRTDVLHERVLFRCLSTFIGIRHLTLHNVDFPSAMELAGMLAALPNLCFLECVNISTRSNAYDRMLRMHLPPPHPLEYLLLDRVSGFDMHDLFRTMKLHSHVVEVVLPDQDTSESTTFMRKEHVKLGMNLFRNPSMGRFILAIHDKLASYDLLSKPSYW</sequence>
<protein>
    <recommendedName>
        <fullName evidence="3">F-box domain-containing protein</fullName>
    </recommendedName>
</protein>
<dbReference type="InParanoid" id="S8DRI8"/>
<dbReference type="OrthoDB" id="2800599at2759"/>
<evidence type="ECO:0000313" key="2">
    <source>
        <dbReference type="Proteomes" id="UP000015241"/>
    </source>
</evidence>
<dbReference type="STRING" id="743788.S8DRI8"/>